<organism evidence="8 9">
    <name type="scientific">Emticicia oligotrophica (strain DSM 17448 / CIP 109782 / MTCC 6937 / GPTSA100-15)</name>
    <dbReference type="NCBI Taxonomy" id="929562"/>
    <lineage>
        <taxon>Bacteria</taxon>
        <taxon>Pseudomonadati</taxon>
        <taxon>Bacteroidota</taxon>
        <taxon>Cytophagia</taxon>
        <taxon>Cytophagales</taxon>
        <taxon>Leadbetterellaceae</taxon>
        <taxon>Emticicia</taxon>
    </lineage>
</organism>
<dbReference type="PANTHER" id="PTHR35093">
    <property type="entry name" value="OUTER MEMBRANE PROTEIN NMB0088-RELATED"/>
    <property type="match status" value="1"/>
</dbReference>
<protein>
    <recommendedName>
        <fullName evidence="10">Outer membrane protein transport protein (OMPP1/FadL/TodX)</fullName>
    </recommendedName>
</protein>
<evidence type="ECO:0000256" key="6">
    <source>
        <dbReference type="ARBA" id="ARBA00023136"/>
    </source>
</evidence>
<comment type="similarity">
    <text evidence="2">Belongs to the OmpP1/FadL family.</text>
</comment>
<keyword evidence="7" id="KW-0998">Cell outer membrane</keyword>
<keyword evidence="6" id="KW-0472">Membrane</keyword>
<sequence>MKITRFFLATALIMGGIKVQAQLSLGGHFYGEDAFRYTQSKVTGSARMQGMGGSYAALGADASNAFSNPAGLGFYNRSELSITPIFNSLNTSSQYIGSTSKSSTSNANIGQLGLILSNSGNGSRKKRSAFAITYSKQVNLLSSFNYVGQNNKSSMGNYFTEKVNSLNVSAKDLDKEFDANTATADYPEGMYYWSYMIDPVAGNDTKYLQAEKSLPVNQIGNNTSTGNQSQWNMAYGANFDDKVYLGFSLGFVRMNYENLNNHNEQFPKGTVFNGFDYNENLTSRGGGMNVGLGAIVKVADNINLGVNVTSPTWLTINEVYNSNIRITTTFFKPDYTEVRTRENEFSYKITTPLKASGGVTFFLPSKKGFITADAEYVGYSNMGIKYANYDNNGYVTGYSTAAAQNTKIKNTYKDAVNIKVGGEYRIENIRLRLGAKYMPDPYTKKIDNLDRSQMVFTGGVGYRSAKFFVDVAGVLNQFTSAYTPYELANTANYASANITNNHKSFVISVGTFF</sequence>
<keyword evidence="3" id="KW-1134">Transmembrane beta strand</keyword>
<evidence type="ECO:0000256" key="7">
    <source>
        <dbReference type="ARBA" id="ARBA00023237"/>
    </source>
</evidence>
<dbReference type="Gene3D" id="2.40.160.60">
    <property type="entry name" value="Outer membrane protein transport protein (OMPP1/FadL/TodX)"/>
    <property type="match status" value="1"/>
</dbReference>
<evidence type="ECO:0000256" key="3">
    <source>
        <dbReference type="ARBA" id="ARBA00022452"/>
    </source>
</evidence>
<evidence type="ECO:0000256" key="4">
    <source>
        <dbReference type="ARBA" id="ARBA00022692"/>
    </source>
</evidence>
<reference evidence="8 9" key="1">
    <citation type="submission" date="2011-07" db="EMBL/GenBank/DDBJ databases">
        <title>The complete genome of chromosome of Emticicia oligotrophica DSM 17448.</title>
        <authorList>
            <consortium name="US DOE Joint Genome Institute (JGI-PGF)"/>
            <person name="Lucas S."/>
            <person name="Han J."/>
            <person name="Lapidus A."/>
            <person name="Bruce D."/>
            <person name="Goodwin L."/>
            <person name="Pitluck S."/>
            <person name="Peters L."/>
            <person name="Kyrpides N."/>
            <person name="Mavromatis K."/>
            <person name="Ivanova N."/>
            <person name="Ovchinnikova G."/>
            <person name="Teshima H."/>
            <person name="Detter J.C."/>
            <person name="Tapia R."/>
            <person name="Han C."/>
            <person name="Land M."/>
            <person name="Hauser L."/>
            <person name="Markowitz V."/>
            <person name="Cheng J.-F."/>
            <person name="Hugenholtz P."/>
            <person name="Woyke T."/>
            <person name="Wu D."/>
            <person name="Tindall B."/>
            <person name="Pomrenke H."/>
            <person name="Brambilla E."/>
            <person name="Klenk H.-P."/>
            <person name="Eisen J.A."/>
        </authorList>
    </citation>
    <scope>NUCLEOTIDE SEQUENCE [LARGE SCALE GENOMIC DNA]</scope>
    <source>
        <strain evidence="8 9">DSM 17448</strain>
    </source>
</reference>
<accession>A0ABN4ATZ1</accession>
<evidence type="ECO:0000313" key="8">
    <source>
        <dbReference type="EMBL" id="AFK04981.1"/>
    </source>
</evidence>
<evidence type="ECO:0000313" key="9">
    <source>
        <dbReference type="Proteomes" id="UP000002875"/>
    </source>
</evidence>
<proteinExistence type="inferred from homology"/>
<dbReference type="InterPro" id="IPR005017">
    <property type="entry name" value="OMPP1/FadL/TodX"/>
</dbReference>
<dbReference type="PANTHER" id="PTHR35093:SF8">
    <property type="entry name" value="OUTER MEMBRANE PROTEIN NMB0088-RELATED"/>
    <property type="match status" value="1"/>
</dbReference>
<evidence type="ECO:0008006" key="10">
    <source>
        <dbReference type="Google" id="ProtNLM"/>
    </source>
</evidence>
<evidence type="ECO:0000256" key="2">
    <source>
        <dbReference type="ARBA" id="ARBA00008163"/>
    </source>
</evidence>
<keyword evidence="5" id="KW-0732">Signal</keyword>
<dbReference type="RefSeq" id="WP_015030669.1">
    <property type="nucleotide sequence ID" value="NC_018748.1"/>
</dbReference>
<dbReference type="SUPFAM" id="SSF56935">
    <property type="entry name" value="Porins"/>
    <property type="match status" value="1"/>
</dbReference>
<name>A0ABN4ATZ1_EMTOG</name>
<evidence type="ECO:0000256" key="1">
    <source>
        <dbReference type="ARBA" id="ARBA00004571"/>
    </source>
</evidence>
<gene>
    <name evidence="8" type="ordered locus">Emtol_3855</name>
</gene>
<keyword evidence="9" id="KW-1185">Reference proteome</keyword>
<comment type="subcellular location">
    <subcellularLocation>
        <location evidence="1">Cell outer membrane</location>
        <topology evidence="1">Multi-pass membrane protein</topology>
    </subcellularLocation>
</comment>
<keyword evidence="4" id="KW-0812">Transmembrane</keyword>
<evidence type="ECO:0000256" key="5">
    <source>
        <dbReference type="ARBA" id="ARBA00022729"/>
    </source>
</evidence>
<dbReference type="EMBL" id="CP002961">
    <property type="protein sequence ID" value="AFK04981.1"/>
    <property type="molecule type" value="Genomic_DNA"/>
</dbReference>
<dbReference type="Proteomes" id="UP000002875">
    <property type="component" value="Chromosome"/>
</dbReference>